<dbReference type="AlphaFoldDB" id="A0A0B0MT81"/>
<evidence type="ECO:0000313" key="1">
    <source>
        <dbReference type="EMBL" id="KHG02151.1"/>
    </source>
</evidence>
<sequence length="35" mass="3949">MPHRHVHGRAQDTAVWATRVRPIWVCGPHECVGGM</sequence>
<comment type="caution">
    <text evidence="1">The sequence shown here is derived from an EMBL/GenBank/DDBJ whole genome shotgun (WGS) entry which is preliminary data.</text>
</comment>
<reference evidence="2" key="1">
    <citation type="submission" date="2014-09" db="EMBL/GenBank/DDBJ databases">
        <authorList>
            <person name="Mudge J."/>
            <person name="Ramaraj T."/>
            <person name="Lindquist I.E."/>
            <person name="Bharti A.K."/>
            <person name="Sundararajan A."/>
            <person name="Cameron C.T."/>
            <person name="Woodward J.E."/>
            <person name="May G.D."/>
            <person name="Brubaker C."/>
            <person name="Broadhvest J."/>
            <person name="Wilkins T.A."/>
        </authorList>
    </citation>
    <scope>NUCLEOTIDE SEQUENCE</scope>
    <source>
        <strain evidence="2">cv. AKA8401</strain>
    </source>
</reference>
<organism evidence="1 2">
    <name type="scientific">Gossypium arboreum</name>
    <name type="common">Tree cotton</name>
    <name type="synonym">Gossypium nanking</name>
    <dbReference type="NCBI Taxonomy" id="29729"/>
    <lineage>
        <taxon>Eukaryota</taxon>
        <taxon>Viridiplantae</taxon>
        <taxon>Streptophyta</taxon>
        <taxon>Embryophyta</taxon>
        <taxon>Tracheophyta</taxon>
        <taxon>Spermatophyta</taxon>
        <taxon>Magnoliopsida</taxon>
        <taxon>eudicotyledons</taxon>
        <taxon>Gunneridae</taxon>
        <taxon>Pentapetalae</taxon>
        <taxon>rosids</taxon>
        <taxon>malvids</taxon>
        <taxon>Malvales</taxon>
        <taxon>Malvaceae</taxon>
        <taxon>Malvoideae</taxon>
        <taxon>Gossypium</taxon>
    </lineage>
</organism>
<dbReference type="GO" id="GO:0005524">
    <property type="term" value="F:ATP binding"/>
    <property type="evidence" value="ECO:0007669"/>
    <property type="project" value="UniProtKB-KW"/>
</dbReference>
<accession>A0A0B0MT81</accession>
<dbReference type="Proteomes" id="UP000032142">
    <property type="component" value="Unassembled WGS sequence"/>
</dbReference>
<protein>
    <submittedName>
        <fullName evidence="1">Sulfate/thiosulfate import ATP-binding CysA</fullName>
    </submittedName>
</protein>
<keyword evidence="1" id="KW-0547">Nucleotide-binding</keyword>
<keyword evidence="2" id="KW-1185">Reference proteome</keyword>
<name>A0A0B0MT81_GOSAR</name>
<evidence type="ECO:0000313" key="2">
    <source>
        <dbReference type="Proteomes" id="UP000032142"/>
    </source>
</evidence>
<proteinExistence type="predicted"/>
<keyword evidence="1" id="KW-0067">ATP-binding</keyword>
<gene>
    <name evidence="1" type="ORF">F383_24479</name>
</gene>
<dbReference type="EMBL" id="JRRC01244024">
    <property type="protein sequence ID" value="KHG02151.1"/>
    <property type="molecule type" value="Genomic_DNA"/>
</dbReference>